<dbReference type="InParanoid" id="A0A369J5B1"/>
<organism evidence="1 2">
    <name type="scientific">Hypsizygus marmoreus</name>
    <name type="common">White beech mushroom</name>
    <name type="synonym">Agaricus marmoreus</name>
    <dbReference type="NCBI Taxonomy" id="39966"/>
    <lineage>
        <taxon>Eukaryota</taxon>
        <taxon>Fungi</taxon>
        <taxon>Dikarya</taxon>
        <taxon>Basidiomycota</taxon>
        <taxon>Agaricomycotina</taxon>
        <taxon>Agaricomycetes</taxon>
        <taxon>Agaricomycetidae</taxon>
        <taxon>Agaricales</taxon>
        <taxon>Tricholomatineae</taxon>
        <taxon>Lyophyllaceae</taxon>
        <taxon>Hypsizygus</taxon>
    </lineage>
</organism>
<reference evidence="1" key="1">
    <citation type="submission" date="2018-04" db="EMBL/GenBank/DDBJ databases">
        <title>Whole genome sequencing of Hypsizygus marmoreus.</title>
        <authorList>
            <person name="Choi I.-G."/>
            <person name="Min B."/>
            <person name="Kim J.-G."/>
            <person name="Kim S."/>
            <person name="Oh Y.-L."/>
            <person name="Kong W.-S."/>
            <person name="Park H."/>
            <person name="Jeong J."/>
            <person name="Song E.-S."/>
        </authorList>
    </citation>
    <scope>NUCLEOTIDE SEQUENCE [LARGE SCALE GENOMIC DNA]</scope>
    <source>
        <strain evidence="1">51987-8</strain>
    </source>
</reference>
<dbReference type="EMBL" id="LUEZ02000125">
    <property type="protein sequence ID" value="RDB16350.1"/>
    <property type="molecule type" value="Genomic_DNA"/>
</dbReference>
<protein>
    <submittedName>
        <fullName evidence="1">Uncharacterized protein</fullName>
    </submittedName>
</protein>
<dbReference type="Proteomes" id="UP000076154">
    <property type="component" value="Unassembled WGS sequence"/>
</dbReference>
<keyword evidence="2" id="KW-1185">Reference proteome</keyword>
<name>A0A369J5B1_HYPMA</name>
<comment type="caution">
    <text evidence="1">The sequence shown here is derived from an EMBL/GenBank/DDBJ whole genome shotgun (WGS) entry which is preliminary data.</text>
</comment>
<evidence type="ECO:0000313" key="2">
    <source>
        <dbReference type="Proteomes" id="UP000076154"/>
    </source>
</evidence>
<accession>A0A369J5B1</accession>
<sequence length="278" mass="32178">MEYLYYNSTGLPVQHQFQKVSDSLSWGHLSKREVIVPLKAWKLKDKLPHEYPSETGPTGAYLSLDKATDPCWFNKDITWDSFTPIQLGLDQPPWFTNEEFHAIREIEHAAGFSITPECRTHWTADLDDADRCCTALRGVSPYPMTMPILAICPRFEFEKVHSHLHSAERSMARIKRFMLSSVAFIWYSISVRSDWQSALEPDIIEAIIRLTSGLKEKRGVLIDLERDWPVIDIALWVRNDVPVVFAWTPAIDSNPRFQRLSPRFQDAVWKMWDEAGVQ</sequence>
<evidence type="ECO:0000313" key="1">
    <source>
        <dbReference type="EMBL" id="RDB16350.1"/>
    </source>
</evidence>
<gene>
    <name evidence="1" type="ORF">Hypma_002984</name>
</gene>
<feature type="non-terminal residue" evidence="1">
    <location>
        <position position="278"/>
    </location>
</feature>
<proteinExistence type="predicted"/>
<dbReference type="AlphaFoldDB" id="A0A369J5B1"/>
<dbReference type="OrthoDB" id="3066876at2759"/>